<feature type="domain" description="PIN" evidence="9">
    <location>
        <begin position="1"/>
        <end position="120"/>
    </location>
</feature>
<keyword evidence="11" id="KW-1185">Reference proteome</keyword>
<dbReference type="CDD" id="cd18748">
    <property type="entry name" value="PIN_VapC4-5_FitB-like"/>
    <property type="match status" value="1"/>
</dbReference>
<dbReference type="RefSeq" id="WP_188907311.1">
    <property type="nucleotide sequence ID" value="NZ_BMIQ01000001.1"/>
</dbReference>
<reference evidence="10" key="2">
    <citation type="submission" date="2020-09" db="EMBL/GenBank/DDBJ databases">
        <authorList>
            <person name="Sun Q."/>
            <person name="Zhou Y."/>
        </authorList>
    </citation>
    <scope>NUCLEOTIDE SEQUENCE</scope>
    <source>
        <strain evidence="10">CGMCC 1.15367</strain>
    </source>
</reference>
<comment type="function">
    <text evidence="8">Toxic component of a toxin-antitoxin (TA) system. An RNase.</text>
</comment>
<evidence type="ECO:0000256" key="1">
    <source>
        <dbReference type="ARBA" id="ARBA00001946"/>
    </source>
</evidence>
<keyword evidence="5 8" id="KW-0378">Hydrolase</keyword>
<comment type="cofactor">
    <cofactor evidence="1 8">
        <name>Mg(2+)</name>
        <dbReference type="ChEBI" id="CHEBI:18420"/>
    </cofactor>
</comment>
<reference evidence="10" key="1">
    <citation type="journal article" date="2014" name="Int. J. Syst. Evol. Microbiol.">
        <title>Complete genome sequence of Corynebacterium casei LMG S-19264T (=DSM 44701T), isolated from a smear-ripened cheese.</title>
        <authorList>
            <consortium name="US DOE Joint Genome Institute (JGI-PGF)"/>
            <person name="Walter F."/>
            <person name="Albersmeier A."/>
            <person name="Kalinowski J."/>
            <person name="Ruckert C."/>
        </authorList>
    </citation>
    <scope>NUCLEOTIDE SEQUENCE</scope>
    <source>
        <strain evidence="10">CGMCC 1.15367</strain>
    </source>
</reference>
<keyword evidence="8" id="KW-0800">Toxin</keyword>
<feature type="binding site" evidence="8">
    <location>
        <position position="6"/>
    </location>
    <ligand>
        <name>Mg(2+)</name>
        <dbReference type="ChEBI" id="CHEBI:18420"/>
    </ligand>
</feature>
<dbReference type="EMBL" id="BMIQ01000001">
    <property type="protein sequence ID" value="GGD95274.1"/>
    <property type="molecule type" value="Genomic_DNA"/>
</dbReference>
<evidence type="ECO:0000256" key="2">
    <source>
        <dbReference type="ARBA" id="ARBA00022649"/>
    </source>
</evidence>
<gene>
    <name evidence="10" type="primary">ntrR1</name>
    <name evidence="8" type="synonym">vapC</name>
    <name evidence="10" type="ORF">GCM10011390_12540</name>
</gene>
<evidence type="ECO:0000256" key="4">
    <source>
        <dbReference type="ARBA" id="ARBA00022723"/>
    </source>
</evidence>
<evidence type="ECO:0000256" key="3">
    <source>
        <dbReference type="ARBA" id="ARBA00022722"/>
    </source>
</evidence>
<evidence type="ECO:0000256" key="6">
    <source>
        <dbReference type="ARBA" id="ARBA00022842"/>
    </source>
</evidence>
<organism evidence="10 11">
    <name type="scientific">Aureimonas endophytica</name>
    <dbReference type="NCBI Taxonomy" id="2027858"/>
    <lineage>
        <taxon>Bacteria</taxon>
        <taxon>Pseudomonadati</taxon>
        <taxon>Pseudomonadota</taxon>
        <taxon>Alphaproteobacteria</taxon>
        <taxon>Hyphomicrobiales</taxon>
        <taxon>Aurantimonadaceae</taxon>
        <taxon>Aureimonas</taxon>
    </lineage>
</organism>
<dbReference type="SMART" id="SM00670">
    <property type="entry name" value="PINc"/>
    <property type="match status" value="1"/>
</dbReference>
<sequence>MIYFLDTNVLSHLMEEPYGHIAQHIAQVPTASVLTSVIVIAELRYGVAWKRSEKLRRRLDVILTRLPVEPWTQPADEIYGDIRAELRRTGNMIGANDLLIAAHALSLDATLVTRNVREFERVRNLKVENWLRD</sequence>
<dbReference type="HAMAP" id="MF_00265">
    <property type="entry name" value="VapC_Nob1"/>
    <property type="match status" value="1"/>
</dbReference>
<dbReference type="InterPro" id="IPR022907">
    <property type="entry name" value="VapC_family"/>
</dbReference>
<dbReference type="InterPro" id="IPR002716">
    <property type="entry name" value="PIN_dom"/>
</dbReference>
<protein>
    <recommendedName>
        <fullName evidence="8">Ribonuclease VapC</fullName>
        <shortName evidence="8">RNase VapC</shortName>
        <ecNumber evidence="8">3.1.-.-</ecNumber>
    </recommendedName>
    <alternativeName>
        <fullName evidence="8">Toxin VapC</fullName>
    </alternativeName>
</protein>
<evidence type="ECO:0000256" key="5">
    <source>
        <dbReference type="ARBA" id="ARBA00022801"/>
    </source>
</evidence>
<accession>A0A916ZGX8</accession>
<feature type="binding site" evidence="8">
    <location>
        <position position="97"/>
    </location>
    <ligand>
        <name>Mg(2+)</name>
        <dbReference type="ChEBI" id="CHEBI:18420"/>
    </ligand>
</feature>
<dbReference type="SUPFAM" id="SSF88723">
    <property type="entry name" value="PIN domain-like"/>
    <property type="match status" value="1"/>
</dbReference>
<dbReference type="PANTHER" id="PTHR33653:SF1">
    <property type="entry name" value="RIBONUCLEASE VAPC2"/>
    <property type="match status" value="1"/>
</dbReference>
<name>A0A916ZGX8_9HYPH</name>
<proteinExistence type="inferred from homology"/>
<dbReference type="PANTHER" id="PTHR33653">
    <property type="entry name" value="RIBONUCLEASE VAPC2"/>
    <property type="match status" value="1"/>
</dbReference>
<dbReference type="EC" id="3.1.-.-" evidence="8"/>
<keyword evidence="6 8" id="KW-0460">Magnesium</keyword>
<dbReference type="Gene3D" id="3.40.50.1010">
    <property type="entry name" value="5'-nuclease"/>
    <property type="match status" value="1"/>
</dbReference>
<dbReference type="InterPro" id="IPR050556">
    <property type="entry name" value="Type_II_TA_system_RNase"/>
</dbReference>
<dbReference type="GO" id="GO:0004540">
    <property type="term" value="F:RNA nuclease activity"/>
    <property type="evidence" value="ECO:0007669"/>
    <property type="project" value="InterPro"/>
</dbReference>
<dbReference type="Pfam" id="PF01850">
    <property type="entry name" value="PIN"/>
    <property type="match status" value="1"/>
</dbReference>
<keyword evidence="3 8" id="KW-0540">Nuclease</keyword>
<dbReference type="AlphaFoldDB" id="A0A916ZGX8"/>
<evidence type="ECO:0000313" key="11">
    <source>
        <dbReference type="Proteomes" id="UP000644699"/>
    </source>
</evidence>
<comment type="similarity">
    <text evidence="7 8">Belongs to the PINc/VapC protein family.</text>
</comment>
<evidence type="ECO:0000256" key="7">
    <source>
        <dbReference type="ARBA" id="ARBA00038093"/>
    </source>
</evidence>
<dbReference type="Proteomes" id="UP000644699">
    <property type="component" value="Unassembled WGS sequence"/>
</dbReference>
<dbReference type="GO" id="GO:0090729">
    <property type="term" value="F:toxin activity"/>
    <property type="evidence" value="ECO:0007669"/>
    <property type="project" value="UniProtKB-KW"/>
</dbReference>
<dbReference type="InterPro" id="IPR029060">
    <property type="entry name" value="PIN-like_dom_sf"/>
</dbReference>
<dbReference type="GO" id="GO:0000287">
    <property type="term" value="F:magnesium ion binding"/>
    <property type="evidence" value="ECO:0007669"/>
    <property type="project" value="UniProtKB-UniRule"/>
</dbReference>
<evidence type="ECO:0000256" key="8">
    <source>
        <dbReference type="HAMAP-Rule" id="MF_00265"/>
    </source>
</evidence>
<evidence type="ECO:0000313" key="10">
    <source>
        <dbReference type="EMBL" id="GGD95274.1"/>
    </source>
</evidence>
<keyword evidence="4 8" id="KW-0479">Metal-binding</keyword>
<keyword evidence="2 8" id="KW-1277">Toxin-antitoxin system</keyword>
<comment type="caution">
    <text evidence="10">The sequence shown here is derived from an EMBL/GenBank/DDBJ whole genome shotgun (WGS) entry which is preliminary data.</text>
</comment>
<evidence type="ECO:0000259" key="9">
    <source>
        <dbReference type="SMART" id="SM00670"/>
    </source>
</evidence>
<dbReference type="GO" id="GO:0016787">
    <property type="term" value="F:hydrolase activity"/>
    <property type="evidence" value="ECO:0007669"/>
    <property type="project" value="UniProtKB-KW"/>
</dbReference>